<dbReference type="Gene3D" id="3.40.50.261">
    <property type="entry name" value="Succinyl-CoA synthetase domains"/>
    <property type="match status" value="2"/>
</dbReference>
<organism evidence="7 9">
    <name type="scientific">Saliniramus fredricksonii</name>
    <dbReference type="NCBI Taxonomy" id="1653334"/>
    <lineage>
        <taxon>Bacteria</taxon>
        <taxon>Pseudomonadati</taxon>
        <taxon>Pseudomonadota</taxon>
        <taxon>Alphaproteobacteria</taxon>
        <taxon>Hyphomicrobiales</taxon>
        <taxon>Salinarimonadaceae</taxon>
        <taxon>Saliniramus</taxon>
    </lineage>
</organism>
<dbReference type="SUPFAM" id="SSF55729">
    <property type="entry name" value="Acyl-CoA N-acyltransferases (Nat)"/>
    <property type="match status" value="1"/>
</dbReference>
<comment type="caution">
    <text evidence="7">The sequence shown here is derived from an EMBL/GenBank/DDBJ whole genome shotgun (WGS) entry which is preliminary data.</text>
</comment>
<dbReference type="EMBL" id="FMBM01000001">
    <property type="protein sequence ID" value="SCC79596.1"/>
    <property type="molecule type" value="Genomic_DNA"/>
</dbReference>
<dbReference type="GO" id="GO:0006099">
    <property type="term" value="P:tricarboxylic acid cycle"/>
    <property type="evidence" value="ECO:0007669"/>
    <property type="project" value="UniProtKB-KW"/>
</dbReference>
<dbReference type="InterPro" id="IPR036291">
    <property type="entry name" value="NAD(P)-bd_dom_sf"/>
</dbReference>
<dbReference type="PANTHER" id="PTHR43334:SF1">
    <property type="entry name" value="3-HYDROXYPROPIONATE--COA LIGASE [ADP-FORMING]"/>
    <property type="match status" value="1"/>
</dbReference>
<evidence type="ECO:0000313" key="7">
    <source>
        <dbReference type="EMBL" id="KPQ10699.1"/>
    </source>
</evidence>
<reference evidence="8 10" key="2">
    <citation type="submission" date="2016-08" db="EMBL/GenBank/DDBJ databases">
        <authorList>
            <person name="Varghese N."/>
            <person name="Submissions Spin"/>
        </authorList>
    </citation>
    <scope>NUCLEOTIDE SEQUENCE [LARGE SCALE GENOMIC DNA]</scope>
    <source>
        <strain evidence="8 10">HL-109</strain>
    </source>
</reference>
<dbReference type="AlphaFoldDB" id="A0A0P7Y2M2"/>
<evidence type="ECO:0000259" key="6">
    <source>
        <dbReference type="PROSITE" id="PS51186"/>
    </source>
</evidence>
<dbReference type="InterPro" id="IPR000182">
    <property type="entry name" value="GNAT_dom"/>
</dbReference>
<dbReference type="Pfam" id="PF13549">
    <property type="entry name" value="ATP-grasp_5"/>
    <property type="match status" value="1"/>
</dbReference>
<dbReference type="InterPro" id="IPR016181">
    <property type="entry name" value="Acyl_CoA_acyltransferase"/>
</dbReference>
<evidence type="ECO:0000256" key="2">
    <source>
        <dbReference type="ARBA" id="ARBA00022598"/>
    </source>
</evidence>
<sequence>MSTYRLDKVFNPATIALVGASARAGGLGRAALDNLRGGGFAGRIACINPRYGEIDGEPCLPDLASLDVVPDLVVITAPGRYWPETLEEAGRRGVAAAVIIAAEDDRGPGSNGAKAAAIARRHGLRLVGPNSFGVIVPRIGLDIGIARRKPAAGDLALVTQSGAIAAGMLEWGARRNLGFSAIVSVGDKRDVDIGDLLDHFATDRHSRAILLHVEKISAPRKFMSAARAAARVKPVVIVKPRHGSDALGAPATHTAALARPDAVLDAAFRRAGLLRVGSLDELFDAAETLGRAKPFDGRRLAILTNGRGIGALAMDALMAEGGEAARHGESGVAEPVDLGGGADAKAYAQAMQALLADPGVDAVLALNLPNALADTDAAAQALAETVRTDRRKGFRRKPVFAVWPGAERSSMRALEEAGIPCFASESEAVRGFMHLVRYREGLHQLMQTPQTLAQERAPDRARAEAIIAGALTQERRWLDPVEAMELLQTYGIATTPTLRAADPDEAARIAAPIIADGGTVAVKILSQDIPHKSDVGGVALDLTSTDAVRKAAAAILARAREKRPDAQIAGLSVQPMMRRPRARELICGIADDPTFGPVIVFGRGGTAVEQIDDKALALPPLDANLAADMIARTRVSRILAAYRDVPAADIAAVQKVLVALSQMAADLPALRELDINPLLADAAGVIAVDARVAVAPVPENLRRGSGHLRLAIRPYPKEWETPFTTRDGRAVLIRPVRPEDEELFKTFFSQITTEDLRLRFFAPVRDFSHAFIARLIQIDYARAIAFTAVDRASGEMLGAVRLHADANMETGEYAILLRSDLKGIGLGWRLMRMIIAWAEAEGLSVIEGQVLRENTTMLEMCRKLGFSMRTDPDDADLKVVRLAVTEGAARTRE</sequence>
<evidence type="ECO:0000256" key="1">
    <source>
        <dbReference type="ARBA" id="ARBA00022532"/>
    </source>
</evidence>
<accession>A0A0P7Y2M2</accession>
<dbReference type="Gene3D" id="3.30.1490.20">
    <property type="entry name" value="ATP-grasp fold, A domain"/>
    <property type="match status" value="1"/>
</dbReference>
<dbReference type="OrthoDB" id="9807426at2"/>
<dbReference type="SUPFAM" id="SSF52210">
    <property type="entry name" value="Succinyl-CoA synthetase domains"/>
    <property type="match status" value="2"/>
</dbReference>
<keyword evidence="10" id="KW-1185">Reference proteome</keyword>
<comment type="similarity">
    <text evidence="5">In the N-terminal section; belongs to the acetate CoA ligase alpha subunit family.</text>
</comment>
<dbReference type="InterPro" id="IPR003781">
    <property type="entry name" value="CoA-bd"/>
</dbReference>
<dbReference type="Pfam" id="PF13302">
    <property type="entry name" value="Acetyltransf_3"/>
    <property type="match status" value="1"/>
</dbReference>
<dbReference type="Pfam" id="PF13380">
    <property type="entry name" value="CoA_binding_2"/>
    <property type="match status" value="1"/>
</dbReference>
<dbReference type="Gene3D" id="3.30.470.20">
    <property type="entry name" value="ATP-grasp fold, B domain"/>
    <property type="match status" value="1"/>
</dbReference>
<dbReference type="Proteomes" id="UP000050497">
    <property type="component" value="Unassembled WGS sequence"/>
</dbReference>
<dbReference type="PATRIC" id="fig|1653334.4.peg.3027"/>
<dbReference type="Proteomes" id="UP000182800">
    <property type="component" value="Unassembled WGS sequence"/>
</dbReference>
<keyword evidence="4" id="KW-0067">ATP-binding</keyword>
<dbReference type="GO" id="GO:0005524">
    <property type="term" value="F:ATP binding"/>
    <property type="evidence" value="ECO:0007669"/>
    <property type="project" value="UniProtKB-KW"/>
</dbReference>
<dbReference type="SMART" id="SM00881">
    <property type="entry name" value="CoA_binding"/>
    <property type="match status" value="1"/>
</dbReference>
<dbReference type="GO" id="GO:0016874">
    <property type="term" value="F:ligase activity"/>
    <property type="evidence" value="ECO:0007669"/>
    <property type="project" value="UniProtKB-KW"/>
</dbReference>
<gene>
    <name evidence="8" type="ORF">GA0071312_1019</name>
    <name evidence="7" type="ORF">HLUCCO17_09595</name>
</gene>
<dbReference type="InterPro" id="IPR013815">
    <property type="entry name" value="ATP_grasp_subdomain_1"/>
</dbReference>
<dbReference type="Gene3D" id="3.40.630.30">
    <property type="match status" value="1"/>
</dbReference>
<dbReference type="GO" id="GO:0016747">
    <property type="term" value="F:acyltransferase activity, transferring groups other than amino-acyl groups"/>
    <property type="evidence" value="ECO:0007669"/>
    <property type="project" value="InterPro"/>
</dbReference>
<proteinExistence type="inferred from homology"/>
<evidence type="ECO:0000256" key="5">
    <source>
        <dbReference type="ARBA" id="ARBA00060888"/>
    </source>
</evidence>
<dbReference type="InterPro" id="IPR051538">
    <property type="entry name" value="Acyl-CoA_Synth/Transferase"/>
</dbReference>
<dbReference type="STRING" id="1653334.GA0071312_1019"/>
<evidence type="ECO:0000256" key="3">
    <source>
        <dbReference type="ARBA" id="ARBA00022741"/>
    </source>
</evidence>
<dbReference type="EMBL" id="LJSX01000013">
    <property type="protein sequence ID" value="KPQ10699.1"/>
    <property type="molecule type" value="Genomic_DNA"/>
</dbReference>
<dbReference type="RefSeq" id="WP_074443845.1">
    <property type="nucleotide sequence ID" value="NZ_FMBM01000001.1"/>
</dbReference>
<dbReference type="PROSITE" id="PS51186">
    <property type="entry name" value="GNAT"/>
    <property type="match status" value="1"/>
</dbReference>
<dbReference type="SUPFAM" id="SSF51735">
    <property type="entry name" value="NAD(P)-binding Rossmann-fold domains"/>
    <property type="match status" value="1"/>
</dbReference>
<keyword evidence="2" id="KW-0436">Ligase</keyword>
<feature type="domain" description="N-acetyltransferase" evidence="6">
    <location>
        <begin position="731"/>
        <end position="887"/>
    </location>
</feature>
<protein>
    <submittedName>
        <fullName evidence="8">Acetyltransferase</fullName>
    </submittedName>
</protein>
<dbReference type="Gene3D" id="3.40.50.720">
    <property type="entry name" value="NAD(P)-binding Rossmann-like Domain"/>
    <property type="match status" value="1"/>
</dbReference>
<dbReference type="FunFam" id="3.30.1490.20:FF:000020">
    <property type="entry name" value="Protein lysine acetyltransferase"/>
    <property type="match status" value="1"/>
</dbReference>
<dbReference type="InterPro" id="IPR016102">
    <property type="entry name" value="Succinyl-CoA_synth-like"/>
</dbReference>
<reference evidence="7 9" key="1">
    <citation type="submission" date="2015-09" db="EMBL/GenBank/DDBJ databases">
        <title>Identification and resolution of microdiversity through metagenomic sequencing of parallel consortia.</title>
        <authorList>
            <person name="Nelson W.C."/>
            <person name="Romine M.F."/>
            <person name="Lindemann S.R."/>
        </authorList>
    </citation>
    <scope>NUCLEOTIDE SEQUENCE [LARGE SCALE GENOMIC DNA]</scope>
    <source>
        <strain evidence="7">HL-109</strain>
    </source>
</reference>
<dbReference type="InterPro" id="IPR032875">
    <property type="entry name" value="Succ_CoA_lig_flav_dom"/>
</dbReference>
<evidence type="ECO:0000313" key="9">
    <source>
        <dbReference type="Proteomes" id="UP000050497"/>
    </source>
</evidence>
<name>A0A0P7Y2M2_9HYPH</name>
<keyword evidence="1" id="KW-0816">Tricarboxylic acid cycle</keyword>
<dbReference type="SUPFAM" id="SSF56059">
    <property type="entry name" value="Glutathione synthetase ATP-binding domain-like"/>
    <property type="match status" value="1"/>
</dbReference>
<evidence type="ECO:0000313" key="8">
    <source>
        <dbReference type="EMBL" id="SCC79596.1"/>
    </source>
</evidence>
<evidence type="ECO:0000256" key="4">
    <source>
        <dbReference type="ARBA" id="ARBA00022840"/>
    </source>
</evidence>
<dbReference type="Pfam" id="PF13607">
    <property type="entry name" value="Succ_CoA_lig"/>
    <property type="match status" value="1"/>
</dbReference>
<evidence type="ECO:0000313" key="10">
    <source>
        <dbReference type="Proteomes" id="UP000182800"/>
    </source>
</evidence>
<keyword evidence="3" id="KW-0547">Nucleotide-binding</keyword>
<dbReference type="PANTHER" id="PTHR43334">
    <property type="entry name" value="ACETATE--COA LIGASE [ADP-FORMING]"/>
    <property type="match status" value="1"/>
</dbReference>